<accession>A0A084FWV5</accession>
<organism evidence="9 10">
    <name type="scientific">Pseudallescheria apiosperma</name>
    <name type="common">Scedosporium apiospermum</name>
    <dbReference type="NCBI Taxonomy" id="563466"/>
    <lineage>
        <taxon>Eukaryota</taxon>
        <taxon>Fungi</taxon>
        <taxon>Dikarya</taxon>
        <taxon>Ascomycota</taxon>
        <taxon>Pezizomycotina</taxon>
        <taxon>Sordariomycetes</taxon>
        <taxon>Hypocreomycetidae</taxon>
        <taxon>Microascales</taxon>
        <taxon>Microascaceae</taxon>
        <taxon>Scedosporium</taxon>
    </lineage>
</organism>
<dbReference type="OrthoDB" id="25921at2759"/>
<gene>
    <name evidence="9" type="ORF">SAPIO_CDS9470</name>
</gene>
<dbReference type="InterPro" id="IPR007219">
    <property type="entry name" value="XnlR_reg_dom"/>
</dbReference>
<evidence type="ECO:0000313" key="9">
    <source>
        <dbReference type="EMBL" id="KEZ39567.1"/>
    </source>
</evidence>
<dbReference type="Proteomes" id="UP000028545">
    <property type="component" value="Unassembled WGS sequence"/>
</dbReference>
<dbReference type="KEGG" id="sapo:SAPIO_CDS9470"/>
<name>A0A084FWV5_PSEDA</name>
<dbReference type="GO" id="GO:0043565">
    <property type="term" value="F:sequence-specific DNA binding"/>
    <property type="evidence" value="ECO:0007669"/>
    <property type="project" value="TreeGrafter"/>
</dbReference>
<dbReference type="CDD" id="cd12148">
    <property type="entry name" value="fungal_TF_MHR"/>
    <property type="match status" value="1"/>
</dbReference>
<evidence type="ECO:0000256" key="5">
    <source>
        <dbReference type="ARBA" id="ARBA00023125"/>
    </source>
</evidence>
<evidence type="ECO:0000256" key="6">
    <source>
        <dbReference type="ARBA" id="ARBA00023163"/>
    </source>
</evidence>
<dbReference type="RefSeq" id="XP_016639366.1">
    <property type="nucleotide sequence ID" value="XM_016790856.1"/>
</dbReference>
<evidence type="ECO:0000256" key="3">
    <source>
        <dbReference type="ARBA" id="ARBA00022833"/>
    </source>
</evidence>
<dbReference type="SMART" id="SM00906">
    <property type="entry name" value="Fungal_trans"/>
    <property type="match status" value="1"/>
</dbReference>
<evidence type="ECO:0000313" key="10">
    <source>
        <dbReference type="Proteomes" id="UP000028545"/>
    </source>
</evidence>
<dbReference type="Pfam" id="PF04082">
    <property type="entry name" value="Fungal_trans"/>
    <property type="match status" value="1"/>
</dbReference>
<reference evidence="9 10" key="1">
    <citation type="journal article" date="2014" name="Genome Announc.">
        <title>Draft genome sequence of the pathogenic fungus Scedosporium apiospermum.</title>
        <authorList>
            <person name="Vandeputte P."/>
            <person name="Ghamrawi S."/>
            <person name="Rechenmann M."/>
            <person name="Iltis A."/>
            <person name="Giraud S."/>
            <person name="Fleury M."/>
            <person name="Thornton C."/>
            <person name="Delhaes L."/>
            <person name="Meyer W."/>
            <person name="Papon N."/>
            <person name="Bouchara J.P."/>
        </authorList>
    </citation>
    <scope>NUCLEOTIDE SEQUENCE [LARGE SCALE GENOMIC DNA]</scope>
    <source>
        <strain evidence="9 10">IHEM 14462</strain>
    </source>
</reference>
<dbReference type="PANTHER" id="PTHR47782:SF12">
    <property type="entry name" value="ZN(II)2CYS6 TRANSCRIPTION FACTOR (EUROFUNG)"/>
    <property type="match status" value="1"/>
</dbReference>
<dbReference type="OMA" id="WCAWEME"/>
<protein>
    <recommendedName>
        <fullName evidence="8">Xylanolytic transcriptional activator regulatory domain-containing protein</fullName>
    </recommendedName>
</protein>
<dbReference type="GO" id="GO:0006351">
    <property type="term" value="P:DNA-templated transcription"/>
    <property type="evidence" value="ECO:0007669"/>
    <property type="project" value="InterPro"/>
</dbReference>
<proteinExistence type="predicted"/>
<comment type="subcellular location">
    <subcellularLocation>
        <location evidence="1">Nucleus</location>
    </subcellularLocation>
</comment>
<dbReference type="VEuPathDB" id="FungiDB:SAPIO_CDS9470"/>
<dbReference type="HOGENOM" id="CLU_525951_0_0_1"/>
<dbReference type="GO" id="GO:0008270">
    <property type="term" value="F:zinc ion binding"/>
    <property type="evidence" value="ECO:0007669"/>
    <property type="project" value="InterPro"/>
</dbReference>
<dbReference type="GeneID" id="27728542"/>
<evidence type="ECO:0000256" key="1">
    <source>
        <dbReference type="ARBA" id="ARBA00004123"/>
    </source>
</evidence>
<evidence type="ECO:0000256" key="2">
    <source>
        <dbReference type="ARBA" id="ARBA00022723"/>
    </source>
</evidence>
<dbReference type="PANTHER" id="PTHR47782">
    <property type="entry name" value="ZN(II)2CYS6 TRANSCRIPTION FACTOR (EUROFUNG)-RELATED"/>
    <property type="match status" value="1"/>
</dbReference>
<comment type="caution">
    <text evidence="9">The sequence shown here is derived from an EMBL/GenBank/DDBJ whole genome shotgun (WGS) entry which is preliminary data.</text>
</comment>
<dbReference type="GO" id="GO:0005634">
    <property type="term" value="C:nucleus"/>
    <property type="evidence" value="ECO:0007669"/>
    <property type="project" value="UniProtKB-SubCell"/>
</dbReference>
<sequence length="518" mass="57861">MNAADWSWLSVIEGPRDVAAALQREQTAWQSVGKPPRKSHGALSSIWSSGWQSFNAADLPLEGLIAVIHSTESTAGSAYSSQFTHFKAHRVPIHVARRLFKNYQDELLPRFPCFLVEDLNHYFDQFYDEEPSEPPGATMPNFVVPMILAISSLTSNSHNFAKVAALSESLYADAMRHVRLLKQSSIQSLQCILLLIELGLLLPYIVNCWYTTGEAMRMAVSLGLHQEPDPATVPNPVHAELRRKIFWTIYQLDRTVAIAAGCPVAISDEHITTQLPFNGDDPHSNPEGLGLQRSHNFKEIEFLVHTRVRIIQSQIHGIQFFDQALPSDAEDYDGWVRDTDGLIDNLVHQVAADGLARSRLEASAHQCQVLLHRPCSRNITVSESSLIAAASSCIRLIKSHMKVVQSGGFVMVFELANSAFQAGMVLLYALRNHATELERTMILTPGHETLQVLGQLLDLLSVRWPAVSDTAHYIRELADTCLRNPIGHDGSAYDMSISMSRQRNRKTPFNQTRMQILN</sequence>
<keyword evidence="7" id="KW-0539">Nucleus</keyword>
<evidence type="ECO:0000259" key="8">
    <source>
        <dbReference type="SMART" id="SM00906"/>
    </source>
</evidence>
<dbReference type="EMBL" id="JOWA01000143">
    <property type="protein sequence ID" value="KEZ39567.1"/>
    <property type="molecule type" value="Genomic_DNA"/>
</dbReference>
<dbReference type="GO" id="GO:0000981">
    <property type="term" value="F:DNA-binding transcription factor activity, RNA polymerase II-specific"/>
    <property type="evidence" value="ECO:0007669"/>
    <property type="project" value="TreeGrafter"/>
</dbReference>
<keyword evidence="3" id="KW-0862">Zinc</keyword>
<evidence type="ECO:0000256" key="4">
    <source>
        <dbReference type="ARBA" id="ARBA00023015"/>
    </source>
</evidence>
<keyword evidence="6" id="KW-0804">Transcription</keyword>
<keyword evidence="2" id="KW-0479">Metal-binding</keyword>
<feature type="domain" description="Xylanolytic transcriptional activator regulatory" evidence="8">
    <location>
        <begin position="208"/>
        <end position="282"/>
    </location>
</feature>
<dbReference type="GO" id="GO:0045944">
    <property type="term" value="P:positive regulation of transcription by RNA polymerase II"/>
    <property type="evidence" value="ECO:0007669"/>
    <property type="project" value="TreeGrafter"/>
</dbReference>
<dbReference type="AlphaFoldDB" id="A0A084FWV5"/>
<keyword evidence="4" id="KW-0805">Transcription regulation</keyword>
<keyword evidence="5" id="KW-0238">DNA-binding</keyword>
<dbReference type="InterPro" id="IPR052202">
    <property type="entry name" value="Yeast_MetPath_Reg"/>
</dbReference>
<evidence type="ECO:0000256" key="7">
    <source>
        <dbReference type="ARBA" id="ARBA00023242"/>
    </source>
</evidence>
<keyword evidence="10" id="KW-1185">Reference proteome</keyword>